<name>A0A1I2ISB4_9FLAO</name>
<keyword evidence="2" id="KW-0645">Protease</keyword>
<evidence type="ECO:0000259" key="5">
    <source>
        <dbReference type="PROSITE" id="PS51935"/>
    </source>
</evidence>
<dbReference type="OrthoDB" id="9807055at2"/>
<reference evidence="7" key="1">
    <citation type="submission" date="2016-10" db="EMBL/GenBank/DDBJ databases">
        <authorList>
            <person name="Varghese N."/>
            <person name="Submissions S."/>
        </authorList>
    </citation>
    <scope>NUCLEOTIDE SEQUENCE [LARGE SCALE GENOMIC DNA]</scope>
    <source>
        <strain evidence="7">CGMCC 1.9227</strain>
    </source>
</reference>
<keyword evidence="7" id="KW-1185">Reference proteome</keyword>
<evidence type="ECO:0000256" key="1">
    <source>
        <dbReference type="ARBA" id="ARBA00007074"/>
    </source>
</evidence>
<proteinExistence type="inferred from homology"/>
<dbReference type="RefSeq" id="WP_091208806.1">
    <property type="nucleotide sequence ID" value="NZ_FONQ01000022.1"/>
</dbReference>
<evidence type="ECO:0000256" key="2">
    <source>
        <dbReference type="ARBA" id="ARBA00022670"/>
    </source>
</evidence>
<dbReference type="GO" id="GO:0008234">
    <property type="term" value="F:cysteine-type peptidase activity"/>
    <property type="evidence" value="ECO:0007669"/>
    <property type="project" value="UniProtKB-KW"/>
</dbReference>
<evidence type="ECO:0000313" key="7">
    <source>
        <dbReference type="Proteomes" id="UP000198596"/>
    </source>
</evidence>
<evidence type="ECO:0000256" key="3">
    <source>
        <dbReference type="ARBA" id="ARBA00022801"/>
    </source>
</evidence>
<dbReference type="Pfam" id="PF00877">
    <property type="entry name" value="NLPC_P60"/>
    <property type="match status" value="1"/>
</dbReference>
<feature type="domain" description="NlpC/P60" evidence="5">
    <location>
        <begin position="56"/>
        <end position="184"/>
    </location>
</feature>
<dbReference type="GO" id="GO:0006508">
    <property type="term" value="P:proteolysis"/>
    <property type="evidence" value="ECO:0007669"/>
    <property type="project" value="UniProtKB-KW"/>
</dbReference>
<dbReference type="PANTHER" id="PTHR47053:SF1">
    <property type="entry name" value="MUREIN DD-ENDOPEPTIDASE MEPH-RELATED"/>
    <property type="match status" value="1"/>
</dbReference>
<protein>
    <submittedName>
        <fullName evidence="6">Cell wall-associated hydrolase, NlpC family</fullName>
    </submittedName>
</protein>
<gene>
    <name evidence="6" type="ORF">SAMN04488131_1229</name>
</gene>
<dbReference type="Gene3D" id="3.90.1720.10">
    <property type="entry name" value="endopeptidase domain like (from Nostoc punctiforme)"/>
    <property type="match status" value="1"/>
</dbReference>
<keyword evidence="3 6" id="KW-0378">Hydrolase</keyword>
<dbReference type="InterPro" id="IPR038765">
    <property type="entry name" value="Papain-like_cys_pep_sf"/>
</dbReference>
<dbReference type="AlphaFoldDB" id="A0A1I2ISB4"/>
<evidence type="ECO:0000313" key="6">
    <source>
        <dbReference type="EMBL" id="SFF43401.1"/>
    </source>
</evidence>
<sequence length="184" mass="20172">MKFKSINTIKLTLFIGLSLLVLGSIAYGSSKAGGFSSQRSETIFKNSLVDPIDNNGYLGDKIVNFGMGLLGTPYVTAGCSKNGFDCSGFVYFVYNHFKIQVPRSSSQFNNFGKEIPIDDVKKGDILLFLSPTRNVIGHIGIVSNPKGMESDFIHSTSGREMKVVVTSLTKPGYKRRFVKAIRVL</sequence>
<evidence type="ECO:0000256" key="4">
    <source>
        <dbReference type="ARBA" id="ARBA00022807"/>
    </source>
</evidence>
<dbReference type="PANTHER" id="PTHR47053">
    <property type="entry name" value="MUREIN DD-ENDOPEPTIDASE MEPH-RELATED"/>
    <property type="match status" value="1"/>
</dbReference>
<dbReference type="SUPFAM" id="SSF54001">
    <property type="entry name" value="Cysteine proteinases"/>
    <property type="match status" value="1"/>
</dbReference>
<keyword evidence="4" id="KW-0788">Thiol protease</keyword>
<comment type="similarity">
    <text evidence="1">Belongs to the peptidase C40 family.</text>
</comment>
<dbReference type="InterPro" id="IPR000064">
    <property type="entry name" value="NLP_P60_dom"/>
</dbReference>
<dbReference type="Proteomes" id="UP000198596">
    <property type="component" value="Unassembled WGS sequence"/>
</dbReference>
<dbReference type="PROSITE" id="PS51935">
    <property type="entry name" value="NLPC_P60"/>
    <property type="match status" value="1"/>
</dbReference>
<organism evidence="6 7">
    <name type="scientific">Flavobacterium xueshanense</name>
    <dbReference type="NCBI Taxonomy" id="935223"/>
    <lineage>
        <taxon>Bacteria</taxon>
        <taxon>Pseudomonadati</taxon>
        <taxon>Bacteroidota</taxon>
        <taxon>Flavobacteriia</taxon>
        <taxon>Flavobacteriales</taxon>
        <taxon>Flavobacteriaceae</taxon>
        <taxon>Flavobacterium</taxon>
    </lineage>
</organism>
<dbReference type="EMBL" id="FONQ01000022">
    <property type="protein sequence ID" value="SFF43401.1"/>
    <property type="molecule type" value="Genomic_DNA"/>
</dbReference>
<dbReference type="InterPro" id="IPR051202">
    <property type="entry name" value="Peptidase_C40"/>
</dbReference>
<accession>A0A1I2ISB4</accession>